<name>A0ABZ2L2X7_9BACT</name>
<dbReference type="EMBL" id="CP089983">
    <property type="protein sequence ID" value="WXB04690.1"/>
    <property type="molecule type" value="Genomic_DNA"/>
</dbReference>
<gene>
    <name evidence="4" type="ORF">LVJ94_48330</name>
</gene>
<feature type="compositionally biased region" description="Basic and acidic residues" evidence="1">
    <location>
        <begin position="55"/>
        <end position="72"/>
    </location>
</feature>
<proteinExistence type="predicted"/>
<evidence type="ECO:0000256" key="1">
    <source>
        <dbReference type="SAM" id="MobiDB-lite"/>
    </source>
</evidence>
<organism evidence="4 5">
    <name type="scientific">Pendulispora rubella</name>
    <dbReference type="NCBI Taxonomy" id="2741070"/>
    <lineage>
        <taxon>Bacteria</taxon>
        <taxon>Pseudomonadati</taxon>
        <taxon>Myxococcota</taxon>
        <taxon>Myxococcia</taxon>
        <taxon>Myxococcales</taxon>
        <taxon>Sorangiineae</taxon>
        <taxon>Pendulisporaceae</taxon>
        <taxon>Pendulispora</taxon>
    </lineage>
</organism>
<feature type="domain" description="GH29D-like beta-sandwich" evidence="3">
    <location>
        <begin position="87"/>
        <end position="152"/>
    </location>
</feature>
<accession>A0ABZ2L2X7</accession>
<dbReference type="InterPro" id="IPR059177">
    <property type="entry name" value="GH29D-like_dom"/>
</dbReference>
<reference evidence="4" key="1">
    <citation type="submission" date="2021-12" db="EMBL/GenBank/DDBJ databases">
        <title>Discovery of the Pendulisporaceae a myxobacterial family with distinct sporulation behavior and unique specialized metabolism.</title>
        <authorList>
            <person name="Garcia R."/>
            <person name="Popoff A."/>
            <person name="Bader C.D."/>
            <person name="Loehr J."/>
            <person name="Walesch S."/>
            <person name="Walt C."/>
            <person name="Boldt J."/>
            <person name="Bunk B."/>
            <person name="Haeckl F.J.F.P.J."/>
            <person name="Gunesch A.P."/>
            <person name="Birkelbach J."/>
            <person name="Nuebel U."/>
            <person name="Pietschmann T."/>
            <person name="Bach T."/>
            <person name="Mueller R."/>
        </authorList>
    </citation>
    <scope>NUCLEOTIDE SEQUENCE</scope>
    <source>
        <strain evidence="4">MSr11367</strain>
    </source>
</reference>
<evidence type="ECO:0000313" key="4">
    <source>
        <dbReference type="EMBL" id="WXB04690.1"/>
    </source>
</evidence>
<protein>
    <submittedName>
        <fullName evidence="4">Chitobiase/beta-hexosaminidase C-terminal domain-containing protein</fullName>
    </submittedName>
</protein>
<dbReference type="Pfam" id="PF13287">
    <property type="entry name" value="Fn3_assoc"/>
    <property type="match status" value="1"/>
</dbReference>
<evidence type="ECO:0000256" key="2">
    <source>
        <dbReference type="SAM" id="SignalP"/>
    </source>
</evidence>
<keyword evidence="2" id="KW-0732">Signal</keyword>
<sequence length="889" mass="90634">MIRYGWTPKQRVWATAILTAAVAVAATHALGCSGDSSVTILDAGPGGPAPFPDSGPRDAGADTDTPDARPADDASVAETVATPEFNPAEGDFAAPQNVAITSATAGATIHYTLDGKTPSASSPIYASPLSVATTTTLKAIALKRDSKDSAIRTGAYTITIPPRTVEPVLFTPNAGKYANDVTVSLESATLSATICYTLDTSSPACTAQATCSRGSLVYHRESSVQITRTDQRITAIACKSGMLASATTSADYSLTAAAPILHPEPVPGKDPSEPVLLVTATSRGIIHYTLDGSNPNCTSGATIHEGGTIPGGVFTSDTTVKAMTCKEHYTPSAVVEATYLVAPKAPTLTPGGGTFESAQIVNLTVPAGATICRTAGENPPDPSCNGAACTGSTEPRVEVSTTNTTIKAIACKAGTAASPLVSATYKLQPGAPTFDPPGGTVVTTETLGVRLSSSGASDVAYTTDGSAPSCSGTTVSNGGKINVAGNTTVKAIGCKANFEPSLTAQANYPKANVTDAPLPAPFGGHYERDQEIIIHGFDANRVCYTINGPDPDCTPAACSRGETYAGPFILGKNATIKAVACKEGSLESAITSVTYEFQVARVGIVMPDEYEVGTPFRYISETAADGGVTYHAEYGPNPETPTCASPVSPTALGVTEPGTLKVVGCKEGYAPSVVASQAYVPRVASATFSPPAGTYSDVQSVTIDSVTRSTAGLPTTLCYTTGQAAPSCDPSTLECSGFEPVRGEAPLTLQIKKDTKVRVVACAPHPHLAASYESSAAYTLKMGDITFSPHPSSGPFTAAIPKIDIAVENAPSASRICWSDTQSIPGDDCLAASAPPGVHCVDDASVSLDNGGAGFSADVVLNAVACKPSEPGLIPSLGGATYDFALPTR</sequence>
<evidence type="ECO:0000313" key="5">
    <source>
        <dbReference type="Proteomes" id="UP001374803"/>
    </source>
</evidence>
<dbReference type="Pfam" id="PF13290">
    <property type="entry name" value="CHB_HEX_C_1"/>
    <property type="match status" value="4"/>
</dbReference>
<dbReference type="InterPro" id="IPR026876">
    <property type="entry name" value="Fn3_assoc_repeat"/>
</dbReference>
<dbReference type="RefSeq" id="WP_394834334.1">
    <property type="nucleotide sequence ID" value="NZ_CP089929.1"/>
</dbReference>
<feature type="domain" description="GH29D-like beta-sandwich" evidence="3">
    <location>
        <begin position="172"/>
        <end position="248"/>
    </location>
</feature>
<keyword evidence="5" id="KW-1185">Reference proteome</keyword>
<feature type="domain" description="GH29D-like beta-sandwich" evidence="3">
    <location>
        <begin position="273"/>
        <end position="335"/>
    </location>
</feature>
<evidence type="ECO:0000259" key="3">
    <source>
        <dbReference type="Pfam" id="PF13290"/>
    </source>
</evidence>
<feature type="domain" description="GH29D-like beta-sandwich" evidence="3">
    <location>
        <begin position="436"/>
        <end position="497"/>
    </location>
</feature>
<feature type="chain" id="PRO_5047550559" evidence="2">
    <location>
        <begin position="26"/>
        <end position="889"/>
    </location>
</feature>
<dbReference type="Proteomes" id="UP001374803">
    <property type="component" value="Chromosome"/>
</dbReference>
<feature type="region of interest" description="Disordered" evidence="1">
    <location>
        <begin position="41"/>
        <end position="75"/>
    </location>
</feature>
<feature type="signal peptide" evidence="2">
    <location>
        <begin position="1"/>
        <end position="25"/>
    </location>
</feature>